<keyword evidence="3" id="KW-1185">Reference proteome</keyword>
<keyword evidence="1" id="KW-0732">Signal</keyword>
<evidence type="ECO:0000256" key="1">
    <source>
        <dbReference type="SAM" id="SignalP"/>
    </source>
</evidence>
<dbReference type="InterPro" id="IPR011050">
    <property type="entry name" value="Pectin_lyase_fold/virulence"/>
</dbReference>
<feature type="signal peptide" evidence="1">
    <location>
        <begin position="1"/>
        <end position="20"/>
    </location>
</feature>
<dbReference type="STRING" id="762486.SAMN05444411_101433"/>
<evidence type="ECO:0000313" key="3">
    <source>
        <dbReference type="Proteomes" id="UP000199595"/>
    </source>
</evidence>
<evidence type="ECO:0000313" key="2">
    <source>
        <dbReference type="EMBL" id="SDW29520.1"/>
    </source>
</evidence>
<dbReference type="InterPro" id="IPR012334">
    <property type="entry name" value="Pectin_lyas_fold"/>
</dbReference>
<evidence type="ECO:0008006" key="4">
    <source>
        <dbReference type="Google" id="ProtNLM"/>
    </source>
</evidence>
<dbReference type="OrthoDB" id="6376028at2"/>
<feature type="chain" id="PRO_5011787976" description="Pectate lyase superfamily protein" evidence="1">
    <location>
        <begin position="21"/>
        <end position="454"/>
    </location>
</feature>
<reference evidence="2 3" key="1">
    <citation type="submission" date="2016-10" db="EMBL/GenBank/DDBJ databases">
        <authorList>
            <person name="de Groot N.N."/>
        </authorList>
    </citation>
    <scope>NUCLEOTIDE SEQUENCE [LARGE SCALE GENOMIC DNA]</scope>
    <source>
        <strain evidence="2 3">DSM 24956</strain>
    </source>
</reference>
<protein>
    <recommendedName>
        <fullName evidence="4">Pectate lyase superfamily protein</fullName>
    </recommendedName>
</protein>
<sequence length="454" mass="49749">MSKLIRGIAGISLTFFFAIASCSSNETEDVNLNEEEQVEEVEVIEDEEEVVEEIPRLLDNENLFYTAVSNSNYNKNLVTDYGADIVFSTDDSVKLQEAIDDVSANGGGILTIPEGNFSFDDIHLKSNVHIQIDENTVIRPTDRNDTKNYSIFHLGIKNQLPIENISITSINGNRFKVDFTQANNPNVQVVNCNKVTNFLISDIMVDDFYTKFSVVTMGGDDYNNLYQFPENGIVKNIHVENAHYGYGTVQTQSAANILFKDLSGVGGATLRLETGFTGLNNLQVVGEPRVGGLDKIVGRNISCTNGNSAVMVSPHAMHNGVVDIEGVTAISAGFAVRIESGFISNKYDQTIGLTQGTFEFVYVKDVKATYGENAELKSKHFGWYPAEIADPSTESSYDDAITIGPSIAAILADANYTCTAGEQTVYVQEPIEATGFLYQEAIVPEEFINTDCEN</sequence>
<dbReference type="AlphaFoldDB" id="A0A1H2SD56"/>
<gene>
    <name evidence="2" type="ORF">SAMN05444411_101433</name>
</gene>
<accession>A0A1H2SD56</accession>
<dbReference type="Gene3D" id="2.160.20.10">
    <property type="entry name" value="Single-stranded right-handed beta-helix, Pectin lyase-like"/>
    <property type="match status" value="1"/>
</dbReference>
<dbReference type="EMBL" id="FNNJ01000001">
    <property type="protein sequence ID" value="SDW29520.1"/>
    <property type="molecule type" value="Genomic_DNA"/>
</dbReference>
<name>A0A1H2SD56_9FLAO</name>
<organism evidence="2 3">
    <name type="scientific">Lutibacter oricola</name>
    <dbReference type="NCBI Taxonomy" id="762486"/>
    <lineage>
        <taxon>Bacteria</taxon>
        <taxon>Pseudomonadati</taxon>
        <taxon>Bacteroidota</taxon>
        <taxon>Flavobacteriia</taxon>
        <taxon>Flavobacteriales</taxon>
        <taxon>Flavobacteriaceae</taxon>
        <taxon>Lutibacter</taxon>
    </lineage>
</organism>
<dbReference type="PROSITE" id="PS51257">
    <property type="entry name" value="PROKAR_LIPOPROTEIN"/>
    <property type="match status" value="1"/>
</dbReference>
<dbReference type="Proteomes" id="UP000199595">
    <property type="component" value="Unassembled WGS sequence"/>
</dbReference>
<proteinExistence type="predicted"/>
<dbReference type="RefSeq" id="WP_139170907.1">
    <property type="nucleotide sequence ID" value="NZ_FNNJ01000001.1"/>
</dbReference>
<dbReference type="SUPFAM" id="SSF51126">
    <property type="entry name" value="Pectin lyase-like"/>
    <property type="match status" value="1"/>
</dbReference>